<proteinExistence type="predicted"/>
<protein>
    <submittedName>
        <fullName evidence="3">Uncharacterized protein</fullName>
    </submittedName>
</protein>
<organism evidence="3 4">
    <name type="scientific">Actinacidiphila paucisporea</name>
    <dbReference type="NCBI Taxonomy" id="310782"/>
    <lineage>
        <taxon>Bacteria</taxon>
        <taxon>Bacillati</taxon>
        <taxon>Actinomycetota</taxon>
        <taxon>Actinomycetes</taxon>
        <taxon>Kitasatosporales</taxon>
        <taxon>Streptomycetaceae</taxon>
        <taxon>Actinacidiphila</taxon>
    </lineage>
</organism>
<feature type="transmembrane region" description="Helical" evidence="2">
    <location>
        <begin position="12"/>
        <end position="30"/>
    </location>
</feature>
<evidence type="ECO:0000313" key="4">
    <source>
        <dbReference type="Proteomes" id="UP000184111"/>
    </source>
</evidence>
<keyword evidence="2" id="KW-0812">Transmembrane</keyword>
<dbReference type="InterPro" id="IPR045925">
    <property type="entry name" value="DUF6344"/>
</dbReference>
<keyword evidence="2" id="KW-0472">Membrane</keyword>
<evidence type="ECO:0000256" key="2">
    <source>
        <dbReference type="SAM" id="Phobius"/>
    </source>
</evidence>
<feature type="compositionally biased region" description="Low complexity" evidence="1">
    <location>
        <begin position="59"/>
        <end position="77"/>
    </location>
</feature>
<evidence type="ECO:0000313" key="3">
    <source>
        <dbReference type="EMBL" id="SHL66889.1"/>
    </source>
</evidence>
<dbReference type="AlphaFoldDB" id="A0A1M7CJB0"/>
<reference evidence="3 4" key="1">
    <citation type="submission" date="2016-11" db="EMBL/GenBank/DDBJ databases">
        <authorList>
            <person name="Jaros S."/>
            <person name="Januszkiewicz K."/>
            <person name="Wedrychowicz H."/>
        </authorList>
    </citation>
    <scope>NUCLEOTIDE SEQUENCE [LARGE SCALE GENOMIC DNA]</scope>
    <source>
        <strain evidence="3 4">CGMCC 4.2025</strain>
    </source>
</reference>
<accession>A0A1M7CJB0</accession>
<dbReference type="EMBL" id="FRBI01000005">
    <property type="protein sequence ID" value="SHL66889.1"/>
    <property type="molecule type" value="Genomic_DNA"/>
</dbReference>
<feature type="region of interest" description="Disordered" evidence="1">
    <location>
        <begin position="57"/>
        <end position="120"/>
    </location>
</feature>
<dbReference type="Pfam" id="PF19871">
    <property type="entry name" value="DUF6344"/>
    <property type="match status" value="1"/>
</dbReference>
<keyword evidence="2" id="KW-1133">Transmembrane helix</keyword>
<gene>
    <name evidence="3" type="ORF">SAMN05216499_105246</name>
</gene>
<evidence type="ECO:0000256" key="1">
    <source>
        <dbReference type="SAM" id="MobiDB-lite"/>
    </source>
</evidence>
<sequence>MAATTPRVIAFWGAFLNVLIKCIAALGFATPARMKGAAPRPAAGHATVPAQAVATRSFAGAAPRGGDPARGHAAPAHSASRVVLPAPRSSERGRSLPPTMKQRIRAEAHGTSPSSRSIAVPADGLGDVAAVAAATAGAAEQAATAGRAGRRRDRALCG</sequence>
<keyword evidence="4" id="KW-1185">Reference proteome</keyword>
<dbReference type="OrthoDB" id="4327235at2"/>
<name>A0A1M7CJB0_9ACTN</name>
<dbReference type="RefSeq" id="WP_073496640.1">
    <property type="nucleotide sequence ID" value="NZ_FRBI01000005.1"/>
</dbReference>
<dbReference type="Proteomes" id="UP000184111">
    <property type="component" value="Unassembled WGS sequence"/>
</dbReference>